<sequence>MLKRKRESCSLEKKRLILADVDENVLKKCEIAEKYAIPKSTLSTIIKQREKIEDSNFLPARKRMRSGPTEKHTQLDDAVLAWFKQTRAMNAPISGPILLMQAQQFATELGIDNFVASTGWLDRFKKRKGIVYKSIVGAAAAQWNQHHPDWIPTLHMGHDILWQSDSSRYLCRLLMTVIADAPSTGAGT</sequence>
<dbReference type="SMART" id="SM00674">
    <property type="entry name" value="CENPB"/>
    <property type="match status" value="1"/>
</dbReference>
<proteinExistence type="predicted"/>
<evidence type="ECO:0000259" key="3">
    <source>
        <dbReference type="PROSITE" id="PS51253"/>
    </source>
</evidence>
<accession>A0AAN9G7B4</accession>
<dbReference type="InterPro" id="IPR007889">
    <property type="entry name" value="HTH_Psq"/>
</dbReference>
<dbReference type="InterPro" id="IPR006600">
    <property type="entry name" value="HTH_CenpB_DNA-bd_dom"/>
</dbReference>
<dbReference type="InterPro" id="IPR009057">
    <property type="entry name" value="Homeodomain-like_sf"/>
</dbReference>
<protein>
    <recommendedName>
        <fullName evidence="3">HTH CENPB-type domain-containing protein</fullName>
    </recommendedName>
</protein>
<keyword evidence="2" id="KW-0539">Nucleus</keyword>
<dbReference type="AlphaFoldDB" id="A0AAN9G7B4"/>
<dbReference type="Pfam" id="PF03221">
    <property type="entry name" value="HTH_Tnp_Tc5"/>
    <property type="match status" value="1"/>
</dbReference>
<evidence type="ECO:0000256" key="2">
    <source>
        <dbReference type="ARBA" id="ARBA00023242"/>
    </source>
</evidence>
<dbReference type="Proteomes" id="UP001374579">
    <property type="component" value="Unassembled WGS sequence"/>
</dbReference>
<gene>
    <name evidence="4" type="ORF">V1264_005766</name>
</gene>
<feature type="domain" description="HTH CENPB-type" evidence="3">
    <location>
        <begin position="63"/>
        <end position="134"/>
    </location>
</feature>
<evidence type="ECO:0000313" key="4">
    <source>
        <dbReference type="EMBL" id="KAK7096470.1"/>
    </source>
</evidence>
<evidence type="ECO:0000313" key="5">
    <source>
        <dbReference type="Proteomes" id="UP001374579"/>
    </source>
</evidence>
<dbReference type="Gene3D" id="1.10.10.60">
    <property type="entry name" value="Homeodomain-like"/>
    <property type="match status" value="2"/>
</dbReference>
<comment type="caution">
    <text evidence="4">The sequence shown here is derived from an EMBL/GenBank/DDBJ whole genome shotgun (WGS) entry which is preliminary data.</text>
</comment>
<dbReference type="GO" id="GO:0003677">
    <property type="term" value="F:DNA binding"/>
    <property type="evidence" value="ECO:0007669"/>
    <property type="project" value="UniProtKB-KW"/>
</dbReference>
<dbReference type="SUPFAM" id="SSF46689">
    <property type="entry name" value="Homeodomain-like"/>
    <property type="match status" value="2"/>
</dbReference>
<dbReference type="PANTHER" id="PTHR19303:SF69">
    <property type="entry name" value="MAJOR CENTROMERE AUTOANTIGEN B"/>
    <property type="match status" value="1"/>
</dbReference>
<dbReference type="GO" id="GO:0005634">
    <property type="term" value="C:nucleus"/>
    <property type="evidence" value="ECO:0007669"/>
    <property type="project" value="TreeGrafter"/>
</dbReference>
<dbReference type="PANTHER" id="PTHR19303">
    <property type="entry name" value="TRANSPOSON"/>
    <property type="match status" value="1"/>
</dbReference>
<dbReference type="InterPro" id="IPR050863">
    <property type="entry name" value="CenT-Element_Derived"/>
</dbReference>
<evidence type="ECO:0000256" key="1">
    <source>
        <dbReference type="ARBA" id="ARBA00023125"/>
    </source>
</evidence>
<dbReference type="EMBL" id="JBAMIC010000014">
    <property type="protein sequence ID" value="KAK7096470.1"/>
    <property type="molecule type" value="Genomic_DNA"/>
</dbReference>
<dbReference type="PROSITE" id="PS51253">
    <property type="entry name" value="HTH_CENPB"/>
    <property type="match status" value="1"/>
</dbReference>
<name>A0AAN9G7B4_9CAEN</name>
<organism evidence="4 5">
    <name type="scientific">Littorina saxatilis</name>
    <dbReference type="NCBI Taxonomy" id="31220"/>
    <lineage>
        <taxon>Eukaryota</taxon>
        <taxon>Metazoa</taxon>
        <taxon>Spiralia</taxon>
        <taxon>Lophotrochozoa</taxon>
        <taxon>Mollusca</taxon>
        <taxon>Gastropoda</taxon>
        <taxon>Caenogastropoda</taxon>
        <taxon>Littorinimorpha</taxon>
        <taxon>Littorinoidea</taxon>
        <taxon>Littorinidae</taxon>
        <taxon>Littorina</taxon>
    </lineage>
</organism>
<dbReference type="Pfam" id="PF04218">
    <property type="entry name" value="CENP-B_N"/>
    <property type="match status" value="1"/>
</dbReference>
<reference evidence="4 5" key="1">
    <citation type="submission" date="2024-02" db="EMBL/GenBank/DDBJ databases">
        <title>Chromosome-scale genome assembly of the rough periwinkle Littorina saxatilis.</title>
        <authorList>
            <person name="De Jode A."/>
            <person name="Faria R."/>
            <person name="Formenti G."/>
            <person name="Sims Y."/>
            <person name="Smith T.P."/>
            <person name="Tracey A."/>
            <person name="Wood J.M.D."/>
            <person name="Zagrodzka Z.B."/>
            <person name="Johannesson K."/>
            <person name="Butlin R.K."/>
            <person name="Leder E.H."/>
        </authorList>
    </citation>
    <scope>NUCLEOTIDE SEQUENCE [LARGE SCALE GENOMIC DNA]</scope>
    <source>
        <strain evidence="4">Snail1</strain>
        <tissue evidence="4">Muscle</tissue>
    </source>
</reference>
<keyword evidence="5" id="KW-1185">Reference proteome</keyword>
<keyword evidence="1" id="KW-0238">DNA-binding</keyword>